<dbReference type="InterPro" id="IPR028098">
    <property type="entry name" value="Glyco_trans_4-like_N"/>
</dbReference>
<dbReference type="RefSeq" id="WP_214297075.1">
    <property type="nucleotide sequence ID" value="NZ_JAHDYS010000004.1"/>
</dbReference>
<dbReference type="InterPro" id="IPR001296">
    <property type="entry name" value="Glyco_trans_1"/>
</dbReference>
<dbReference type="Proteomes" id="UP000784128">
    <property type="component" value="Unassembled WGS sequence"/>
</dbReference>
<sequence length="383" mass="43184">MKIALVRQKYTPYGGAERYMARLVTCLASEGHEVHIIAISWEGPQTAGVNFHPVQIIKRPGWLKALSFSQGCAKIIEQERFDIVFSLERTLHQDIYRAGDGCHQQWLILKNLGKGSLHKAWTWLNPLQLAYIWLERRMFTDPGLKAIIANSQRGKEDIIRLYGVNPDRIHVVYNGIEPVNPEQSQRDRSRQMLAQEFALGNELRLLYVGSGFKRKGVAVAIRAVARLKAPYRLFIVGKGRTSTYRRLAQRLGIEDKIIFTGPRKDVEQFYLGSDIFVFPTLYDPFSNASLEAMAYGLPIITTQYNGVAELIHPGINGFVVQDPLDDTAIADCILKMSEPTQRQLMGKQAAETAAAFTMQRNLRETLAVINMITTSKQFASLSA</sequence>
<feature type="domain" description="Glycosyl transferase family 1" evidence="1">
    <location>
        <begin position="200"/>
        <end position="349"/>
    </location>
</feature>
<keyword evidence="4" id="KW-1185">Reference proteome</keyword>
<name>A0ABS5U6S7_9BACT</name>
<dbReference type="EMBL" id="JAHDYS010000004">
    <property type="protein sequence ID" value="MBT1071370.1"/>
    <property type="molecule type" value="Genomic_DNA"/>
</dbReference>
<dbReference type="PANTHER" id="PTHR12526:SF623">
    <property type="entry name" value="WABG"/>
    <property type="match status" value="1"/>
</dbReference>
<reference evidence="3 4" key="1">
    <citation type="submission" date="2021-05" db="EMBL/GenBank/DDBJ databases">
        <title>The draft genome of Geobacter chapellei DSM 13688.</title>
        <authorList>
            <person name="Xu Z."/>
            <person name="Masuda Y."/>
            <person name="Itoh H."/>
            <person name="Senoo K."/>
        </authorList>
    </citation>
    <scope>NUCLEOTIDE SEQUENCE [LARGE SCALE GENOMIC DNA]</scope>
    <source>
        <strain evidence="3 4">DSM 13688</strain>
    </source>
</reference>
<organism evidence="3 4">
    <name type="scientific">Pelotalea chapellei</name>
    <dbReference type="NCBI Taxonomy" id="44671"/>
    <lineage>
        <taxon>Bacteria</taxon>
        <taxon>Pseudomonadati</taxon>
        <taxon>Thermodesulfobacteriota</taxon>
        <taxon>Desulfuromonadia</taxon>
        <taxon>Geobacterales</taxon>
        <taxon>Geobacteraceae</taxon>
        <taxon>Pelotalea</taxon>
    </lineage>
</organism>
<comment type="caution">
    <text evidence="3">The sequence shown here is derived from an EMBL/GenBank/DDBJ whole genome shotgun (WGS) entry which is preliminary data.</text>
</comment>
<dbReference type="Pfam" id="PF13439">
    <property type="entry name" value="Glyco_transf_4"/>
    <property type="match status" value="1"/>
</dbReference>
<dbReference type="PANTHER" id="PTHR12526">
    <property type="entry name" value="GLYCOSYLTRANSFERASE"/>
    <property type="match status" value="1"/>
</dbReference>
<dbReference type="SUPFAM" id="SSF53756">
    <property type="entry name" value="UDP-Glycosyltransferase/glycogen phosphorylase"/>
    <property type="match status" value="1"/>
</dbReference>
<dbReference type="CDD" id="cd03801">
    <property type="entry name" value="GT4_PimA-like"/>
    <property type="match status" value="1"/>
</dbReference>
<evidence type="ECO:0000313" key="3">
    <source>
        <dbReference type="EMBL" id="MBT1071370.1"/>
    </source>
</evidence>
<proteinExistence type="predicted"/>
<dbReference type="Gene3D" id="3.40.50.2000">
    <property type="entry name" value="Glycogen Phosphorylase B"/>
    <property type="match status" value="2"/>
</dbReference>
<evidence type="ECO:0000259" key="2">
    <source>
        <dbReference type="Pfam" id="PF13439"/>
    </source>
</evidence>
<feature type="domain" description="Glycosyltransferase subfamily 4-like N-terminal" evidence="2">
    <location>
        <begin position="13"/>
        <end position="177"/>
    </location>
</feature>
<evidence type="ECO:0000313" key="4">
    <source>
        <dbReference type="Proteomes" id="UP000784128"/>
    </source>
</evidence>
<accession>A0ABS5U6S7</accession>
<evidence type="ECO:0000259" key="1">
    <source>
        <dbReference type="Pfam" id="PF00534"/>
    </source>
</evidence>
<dbReference type="Pfam" id="PF00534">
    <property type="entry name" value="Glycos_transf_1"/>
    <property type="match status" value="1"/>
</dbReference>
<protein>
    <submittedName>
        <fullName evidence="3">Glycosyltransferase family 4 protein</fullName>
    </submittedName>
</protein>
<gene>
    <name evidence="3" type="ORF">KJB30_06230</name>
</gene>